<gene>
    <name evidence="1" type="ORF">pdam_00021810</name>
</gene>
<sequence>MPKCKESFKKLKLYKKPPQPSESEIASASNGFYLVVKSPLKSNAVKVQHTCTVNIEHDVYRYFFNYTGISSRDSKYTMLIGSIYLDSRGQGKADDFPLKMKAYLRNSPKHFVVQAGKLLQAPKIPLEMVSLTINTKAGSEEYLPT</sequence>
<keyword evidence="2" id="KW-1185">Reference proteome</keyword>
<evidence type="ECO:0000313" key="2">
    <source>
        <dbReference type="Proteomes" id="UP000275408"/>
    </source>
</evidence>
<organism evidence="1 2">
    <name type="scientific">Pocillopora damicornis</name>
    <name type="common">Cauliflower coral</name>
    <name type="synonym">Millepora damicornis</name>
    <dbReference type="NCBI Taxonomy" id="46731"/>
    <lineage>
        <taxon>Eukaryota</taxon>
        <taxon>Metazoa</taxon>
        <taxon>Cnidaria</taxon>
        <taxon>Anthozoa</taxon>
        <taxon>Hexacorallia</taxon>
        <taxon>Scleractinia</taxon>
        <taxon>Astrocoeniina</taxon>
        <taxon>Pocilloporidae</taxon>
        <taxon>Pocillopora</taxon>
    </lineage>
</organism>
<comment type="caution">
    <text evidence="1">The sequence shown here is derived from an EMBL/GenBank/DDBJ whole genome shotgun (WGS) entry which is preliminary data.</text>
</comment>
<dbReference type="EMBL" id="RCHS01001977">
    <property type="protein sequence ID" value="RMX50372.1"/>
    <property type="molecule type" value="Genomic_DNA"/>
</dbReference>
<reference evidence="1 2" key="1">
    <citation type="journal article" date="2018" name="Sci. Rep.">
        <title>Comparative analysis of the Pocillopora damicornis genome highlights role of immune system in coral evolution.</title>
        <authorList>
            <person name="Cunning R."/>
            <person name="Bay R.A."/>
            <person name="Gillette P."/>
            <person name="Baker A.C."/>
            <person name="Traylor-Knowles N."/>
        </authorList>
    </citation>
    <scope>NUCLEOTIDE SEQUENCE [LARGE SCALE GENOMIC DNA]</scope>
    <source>
        <strain evidence="1">RSMAS</strain>
        <tissue evidence="1">Whole animal</tissue>
    </source>
</reference>
<name>A0A3M6U9L2_POCDA</name>
<dbReference type="AlphaFoldDB" id="A0A3M6U9L2"/>
<accession>A0A3M6U9L2</accession>
<evidence type="ECO:0000313" key="1">
    <source>
        <dbReference type="EMBL" id="RMX50372.1"/>
    </source>
</evidence>
<protein>
    <submittedName>
        <fullName evidence="1">Uncharacterized protein</fullName>
    </submittedName>
</protein>
<proteinExistence type="predicted"/>
<dbReference type="Proteomes" id="UP000275408">
    <property type="component" value="Unassembled WGS sequence"/>
</dbReference>